<comment type="similarity">
    <text evidence="1">In the C-terminal section; belongs to the phosphoglycerate mutase family.</text>
</comment>
<dbReference type="PANTHER" id="PTHR10606">
    <property type="entry name" value="6-PHOSPHOFRUCTO-2-KINASE/FRUCTOSE-2,6-BISPHOSPHATASE"/>
    <property type="match status" value="1"/>
</dbReference>
<feature type="domain" description="6-phosphofructo-2-kinase" evidence="5">
    <location>
        <begin position="23"/>
        <end position="231"/>
    </location>
</feature>
<accession>A0AAV8Y079</accession>
<dbReference type="SMART" id="SM00855">
    <property type="entry name" value="PGAM"/>
    <property type="match status" value="1"/>
</dbReference>
<dbReference type="InterPro" id="IPR029033">
    <property type="entry name" value="His_PPase_superfam"/>
</dbReference>
<dbReference type="EMBL" id="JAPWTK010000253">
    <property type="protein sequence ID" value="KAJ8944428.1"/>
    <property type="molecule type" value="Genomic_DNA"/>
</dbReference>
<dbReference type="PIRSF" id="PIRSF000709">
    <property type="entry name" value="6PFK_2-Ptase"/>
    <property type="match status" value="1"/>
</dbReference>
<dbReference type="GO" id="GO:0004331">
    <property type="term" value="F:fructose-2,6-bisphosphate 2-phosphatase activity"/>
    <property type="evidence" value="ECO:0007669"/>
    <property type="project" value="TreeGrafter"/>
</dbReference>
<gene>
    <name evidence="6" type="ORF">NQ318_002124</name>
</gene>
<feature type="binding site" evidence="4">
    <location>
        <begin position="245"/>
        <end position="252"/>
    </location>
    <ligand>
        <name>substrate</name>
    </ligand>
</feature>
<keyword evidence="3" id="KW-0067">ATP-binding</keyword>
<name>A0AAV8Y079_9CUCU</name>
<dbReference type="AlphaFoldDB" id="A0AAV8Y079"/>
<sequence>MNRKVCFCRSGAQAARKFPLAQFGPLLVAMVGLPGRGKSLLARRLSRYLNYTGDKTRVYDISEYRRKHMKQYATHEMFKPDNLPAWRIRQQSFREALEEAAGWLQQPENRIAILDGPNVSRAQRQEIYDLIYGQLGFRVMFIECVCEDPVLLERNFKEILQYSADYTNMATEEALKDLTHKMAHYKAQYESPTLGSLWELPCPMVKILDGEGGIIAHGVSGTKESKILAYVSTPRPYQQTLYFSRHGESEYNVIGRIGGDANLSPRGRLYAQSLAKHIQALNLPSLQIWTSTLQRTKATSAGIQAPQIHLHELDEIWSGDCESLSYEELQEHFPRRGGPYEDVMARLVPVLTQLECETNVLTISHQAVLRCVLSYFLETPPDEIPYVHVPLHTIIKLTLQGYNYNMETIKMPVECVDTNRAKPVKLLRESDG</sequence>
<comment type="caution">
    <text evidence="6">The sequence shown here is derived from an EMBL/GenBank/DDBJ whole genome shotgun (WGS) entry which is preliminary data.</text>
</comment>
<evidence type="ECO:0000256" key="1">
    <source>
        <dbReference type="ARBA" id="ARBA00008408"/>
    </source>
</evidence>
<dbReference type="InterPro" id="IPR013078">
    <property type="entry name" value="His_Pase_superF_clade-1"/>
</dbReference>
<evidence type="ECO:0000313" key="7">
    <source>
        <dbReference type="Proteomes" id="UP001162162"/>
    </source>
</evidence>
<dbReference type="Gene3D" id="3.40.50.1240">
    <property type="entry name" value="Phosphoglycerate mutase-like"/>
    <property type="match status" value="1"/>
</dbReference>
<evidence type="ECO:0000313" key="6">
    <source>
        <dbReference type="EMBL" id="KAJ8944428.1"/>
    </source>
</evidence>
<keyword evidence="2" id="KW-0547">Nucleotide-binding</keyword>
<dbReference type="CDD" id="cd07067">
    <property type="entry name" value="HP_PGM_like"/>
    <property type="match status" value="1"/>
</dbReference>
<dbReference type="InterPro" id="IPR003094">
    <property type="entry name" value="6Pfruct_kin"/>
</dbReference>
<dbReference type="GO" id="GO:0005829">
    <property type="term" value="C:cytosol"/>
    <property type="evidence" value="ECO:0007669"/>
    <property type="project" value="TreeGrafter"/>
</dbReference>
<dbReference type="PANTHER" id="PTHR10606:SF65">
    <property type="entry name" value="6-PHOSPHOFRUCTO-2-KINASE_FRUCTOSE-2, 6-BISPHOSPHATASE-LIKE PROTEIN"/>
    <property type="match status" value="1"/>
</dbReference>
<dbReference type="SUPFAM" id="SSF53254">
    <property type="entry name" value="Phosphoglycerate mutase-like"/>
    <property type="match status" value="1"/>
</dbReference>
<dbReference type="PRINTS" id="PR00991">
    <property type="entry name" value="6PFRUCTKNASE"/>
</dbReference>
<dbReference type="GO" id="GO:0006000">
    <property type="term" value="P:fructose metabolic process"/>
    <property type="evidence" value="ECO:0007669"/>
    <property type="project" value="InterPro"/>
</dbReference>
<protein>
    <recommendedName>
        <fullName evidence="5">6-phosphofructo-2-kinase domain-containing protein</fullName>
    </recommendedName>
</protein>
<dbReference type="GO" id="GO:0006003">
    <property type="term" value="P:fructose 2,6-bisphosphate metabolic process"/>
    <property type="evidence" value="ECO:0007669"/>
    <property type="project" value="InterPro"/>
</dbReference>
<dbReference type="Pfam" id="PF01591">
    <property type="entry name" value="6PF2K"/>
    <property type="match status" value="1"/>
</dbReference>
<dbReference type="Gene3D" id="3.40.50.300">
    <property type="entry name" value="P-loop containing nucleotide triphosphate hydrolases"/>
    <property type="match status" value="1"/>
</dbReference>
<evidence type="ECO:0000256" key="2">
    <source>
        <dbReference type="ARBA" id="ARBA00022741"/>
    </source>
</evidence>
<dbReference type="InterPro" id="IPR027417">
    <property type="entry name" value="P-loop_NTPase"/>
</dbReference>
<dbReference type="Pfam" id="PF00300">
    <property type="entry name" value="His_Phos_1"/>
    <property type="match status" value="1"/>
</dbReference>
<dbReference type="SUPFAM" id="SSF52540">
    <property type="entry name" value="P-loop containing nucleoside triphosphate hydrolases"/>
    <property type="match status" value="1"/>
</dbReference>
<dbReference type="GO" id="GO:0005524">
    <property type="term" value="F:ATP binding"/>
    <property type="evidence" value="ECO:0007669"/>
    <property type="project" value="UniProtKB-KW"/>
</dbReference>
<proteinExistence type="inferred from homology"/>
<evidence type="ECO:0000259" key="5">
    <source>
        <dbReference type="Pfam" id="PF01591"/>
    </source>
</evidence>
<evidence type="ECO:0000256" key="3">
    <source>
        <dbReference type="ARBA" id="ARBA00022840"/>
    </source>
</evidence>
<evidence type="ECO:0000256" key="4">
    <source>
        <dbReference type="PIRSR" id="PIRSR613078-2"/>
    </source>
</evidence>
<keyword evidence="7" id="KW-1185">Reference proteome</keyword>
<reference evidence="6" key="1">
    <citation type="journal article" date="2023" name="Insect Mol. Biol.">
        <title>Genome sequencing provides insights into the evolution of gene families encoding plant cell wall-degrading enzymes in longhorned beetles.</title>
        <authorList>
            <person name="Shin N.R."/>
            <person name="Okamura Y."/>
            <person name="Kirsch R."/>
            <person name="Pauchet Y."/>
        </authorList>
    </citation>
    <scope>NUCLEOTIDE SEQUENCE</scope>
    <source>
        <strain evidence="6">AMC_N1</strain>
    </source>
</reference>
<feature type="binding site" evidence="4">
    <location>
        <position position="295"/>
    </location>
    <ligand>
        <name>substrate</name>
    </ligand>
</feature>
<dbReference type="GO" id="GO:0003873">
    <property type="term" value="F:6-phosphofructo-2-kinase activity"/>
    <property type="evidence" value="ECO:0007669"/>
    <property type="project" value="InterPro"/>
</dbReference>
<dbReference type="Proteomes" id="UP001162162">
    <property type="component" value="Unassembled WGS sequence"/>
</dbReference>
<organism evidence="6 7">
    <name type="scientific">Aromia moschata</name>
    <dbReference type="NCBI Taxonomy" id="1265417"/>
    <lineage>
        <taxon>Eukaryota</taxon>
        <taxon>Metazoa</taxon>
        <taxon>Ecdysozoa</taxon>
        <taxon>Arthropoda</taxon>
        <taxon>Hexapoda</taxon>
        <taxon>Insecta</taxon>
        <taxon>Pterygota</taxon>
        <taxon>Neoptera</taxon>
        <taxon>Endopterygota</taxon>
        <taxon>Coleoptera</taxon>
        <taxon>Polyphaga</taxon>
        <taxon>Cucujiformia</taxon>
        <taxon>Chrysomeloidea</taxon>
        <taxon>Cerambycidae</taxon>
        <taxon>Cerambycinae</taxon>
        <taxon>Callichromatini</taxon>
        <taxon>Aromia</taxon>
    </lineage>
</organism>
<dbReference type="InterPro" id="IPR013079">
    <property type="entry name" value="6Phosfructo_kin"/>
</dbReference>